<keyword evidence="1" id="KW-1133">Transmembrane helix</keyword>
<evidence type="ECO:0000313" key="2">
    <source>
        <dbReference type="Ensembl" id="ENSCINP00000030567.1"/>
    </source>
</evidence>
<accession>H2XLN5</accession>
<sequence>MDYSYTAIMLGPIGVFVALAAYKLGVFTTVKVSVGKPNLGKAWVAYKYYKGDFKECGKHFPQTVKDFPNLPCVGICYDYDATQKVEGYTYIDW</sequence>
<dbReference type="Proteomes" id="UP000008144">
    <property type="component" value="Unassembled WGS sequence"/>
</dbReference>
<gene>
    <name evidence="2" type="primary">LOC100184582</name>
</gene>
<evidence type="ECO:0000313" key="3">
    <source>
        <dbReference type="Proteomes" id="UP000008144"/>
    </source>
</evidence>
<dbReference type="Ensembl" id="ENSCINT00000033125.1">
    <property type="protein sequence ID" value="ENSCINP00000030567.1"/>
    <property type="gene ID" value="ENSCING00000020870.1"/>
</dbReference>
<organism evidence="2 3">
    <name type="scientific">Ciona intestinalis</name>
    <name type="common">Transparent sea squirt</name>
    <name type="synonym">Ascidia intestinalis</name>
    <dbReference type="NCBI Taxonomy" id="7719"/>
    <lineage>
        <taxon>Eukaryota</taxon>
        <taxon>Metazoa</taxon>
        <taxon>Chordata</taxon>
        <taxon>Tunicata</taxon>
        <taxon>Ascidiacea</taxon>
        <taxon>Phlebobranchia</taxon>
        <taxon>Cionidae</taxon>
        <taxon>Ciona</taxon>
    </lineage>
</organism>
<dbReference type="HOGENOM" id="CLU_2399006_0_0_1"/>
<feature type="transmembrane region" description="Helical" evidence="1">
    <location>
        <begin position="6"/>
        <end position="26"/>
    </location>
</feature>
<evidence type="ECO:0000256" key="1">
    <source>
        <dbReference type="SAM" id="Phobius"/>
    </source>
</evidence>
<dbReference type="GeneTree" id="ENSGT00390000016901"/>
<reference evidence="3" key="1">
    <citation type="journal article" date="2002" name="Science">
        <title>The draft genome of Ciona intestinalis: insights into chordate and vertebrate origins.</title>
        <authorList>
            <person name="Dehal P."/>
            <person name="Satou Y."/>
            <person name="Campbell R.K."/>
            <person name="Chapman J."/>
            <person name="Degnan B."/>
            <person name="De Tomaso A."/>
            <person name="Davidson B."/>
            <person name="Di Gregorio A."/>
            <person name="Gelpke M."/>
            <person name="Goodstein D.M."/>
            <person name="Harafuji N."/>
            <person name="Hastings K.E."/>
            <person name="Ho I."/>
            <person name="Hotta K."/>
            <person name="Huang W."/>
            <person name="Kawashima T."/>
            <person name="Lemaire P."/>
            <person name="Martinez D."/>
            <person name="Meinertzhagen I.A."/>
            <person name="Necula S."/>
            <person name="Nonaka M."/>
            <person name="Putnam N."/>
            <person name="Rash S."/>
            <person name="Saiga H."/>
            <person name="Satake M."/>
            <person name="Terry A."/>
            <person name="Yamada L."/>
            <person name="Wang H.G."/>
            <person name="Awazu S."/>
            <person name="Azumi K."/>
            <person name="Boore J."/>
            <person name="Branno M."/>
            <person name="Chin-Bow S."/>
            <person name="DeSantis R."/>
            <person name="Doyle S."/>
            <person name="Francino P."/>
            <person name="Keys D.N."/>
            <person name="Haga S."/>
            <person name="Hayashi H."/>
            <person name="Hino K."/>
            <person name="Imai K.S."/>
            <person name="Inaba K."/>
            <person name="Kano S."/>
            <person name="Kobayashi K."/>
            <person name="Kobayashi M."/>
            <person name="Lee B.I."/>
            <person name="Makabe K.W."/>
            <person name="Manohar C."/>
            <person name="Matassi G."/>
            <person name="Medina M."/>
            <person name="Mochizuki Y."/>
            <person name="Mount S."/>
            <person name="Morishita T."/>
            <person name="Miura S."/>
            <person name="Nakayama A."/>
            <person name="Nishizaka S."/>
            <person name="Nomoto H."/>
            <person name="Ohta F."/>
            <person name="Oishi K."/>
            <person name="Rigoutsos I."/>
            <person name="Sano M."/>
            <person name="Sasaki A."/>
            <person name="Sasakura Y."/>
            <person name="Shoguchi E."/>
            <person name="Shin-i T."/>
            <person name="Spagnuolo A."/>
            <person name="Stainier D."/>
            <person name="Suzuki M.M."/>
            <person name="Tassy O."/>
            <person name="Takatori N."/>
            <person name="Tokuoka M."/>
            <person name="Yagi K."/>
            <person name="Yoshizaki F."/>
            <person name="Wada S."/>
            <person name="Zhang C."/>
            <person name="Hyatt P.D."/>
            <person name="Larimer F."/>
            <person name="Detter C."/>
            <person name="Doggett N."/>
            <person name="Glavina T."/>
            <person name="Hawkins T."/>
            <person name="Richardson P."/>
            <person name="Lucas S."/>
            <person name="Kohara Y."/>
            <person name="Levine M."/>
            <person name="Satoh N."/>
            <person name="Rokhsar D.S."/>
        </authorList>
    </citation>
    <scope>NUCLEOTIDE SEQUENCE [LARGE SCALE GENOMIC DNA]</scope>
</reference>
<reference evidence="2" key="3">
    <citation type="submission" date="2025-09" db="UniProtKB">
        <authorList>
            <consortium name="Ensembl"/>
        </authorList>
    </citation>
    <scope>IDENTIFICATION</scope>
</reference>
<dbReference type="InParanoid" id="H2XLN5"/>
<protein>
    <submittedName>
        <fullName evidence="2">Testis-expressed protein 264-like</fullName>
    </submittedName>
</protein>
<keyword evidence="1" id="KW-0472">Membrane</keyword>
<name>H2XLN5_CIOIN</name>
<proteinExistence type="predicted"/>
<keyword evidence="1" id="KW-0812">Transmembrane</keyword>
<reference evidence="2" key="2">
    <citation type="submission" date="2025-08" db="UniProtKB">
        <authorList>
            <consortium name="Ensembl"/>
        </authorList>
    </citation>
    <scope>IDENTIFICATION</scope>
</reference>
<dbReference type="AlphaFoldDB" id="H2XLN5"/>
<keyword evidence="3" id="KW-1185">Reference proteome</keyword>